<comment type="caution">
    <text evidence="1">The sequence shown here is derived from an EMBL/GenBank/DDBJ whole genome shotgun (WGS) entry which is preliminary data.</text>
</comment>
<gene>
    <name evidence="1" type="ORF">FYJ58_07415</name>
</gene>
<organism evidence="1 2">
    <name type="scientific">Velocimicrobium porci</name>
    <dbReference type="NCBI Taxonomy" id="2606634"/>
    <lineage>
        <taxon>Bacteria</taxon>
        <taxon>Bacillati</taxon>
        <taxon>Bacillota</taxon>
        <taxon>Clostridia</taxon>
        <taxon>Lachnospirales</taxon>
        <taxon>Lachnospiraceae</taxon>
        <taxon>Velocimicrobium</taxon>
    </lineage>
</organism>
<evidence type="ECO:0000313" key="2">
    <source>
        <dbReference type="Proteomes" id="UP000482209"/>
    </source>
</evidence>
<keyword evidence="2" id="KW-1185">Reference proteome</keyword>
<accession>A0A6L5XY42</accession>
<reference evidence="1 2" key="1">
    <citation type="submission" date="2019-08" db="EMBL/GenBank/DDBJ databases">
        <title>In-depth cultivation of the pig gut microbiome towards novel bacterial diversity and tailored functional studies.</title>
        <authorList>
            <person name="Wylensek D."/>
            <person name="Hitch T.C.A."/>
            <person name="Clavel T."/>
        </authorList>
    </citation>
    <scope>NUCLEOTIDE SEQUENCE [LARGE SCALE GENOMIC DNA]</scope>
    <source>
        <strain evidence="1 2">WCA-693-APC-MOT-I</strain>
    </source>
</reference>
<evidence type="ECO:0000313" key="1">
    <source>
        <dbReference type="EMBL" id="MSS63705.1"/>
    </source>
</evidence>
<dbReference type="EMBL" id="VUMT01000009">
    <property type="protein sequence ID" value="MSS63705.1"/>
    <property type="molecule type" value="Genomic_DNA"/>
</dbReference>
<sequence length="646" mass="74803">MSKKTNKKPKTAPLVYINRVKMTELNENGKYTFIPVVEDDNNKKIYRCKLDKEGQKKYDKIVVNKIIRDERKHMILTAESELIRIIKHLSERNETVKGRDYIPDVLSLKVGKSYTAYKDKMTETKMIVTYNGVKYKRIIVSSSHSRTQKAMLVSVDVWDKAMDILLCGLDRNTKYKYMSKWNSYIGLAATDSIPVSMPNIVVIDDKEINQKAIVDIVQETDTDDEDGNIKRDFMVLTDREEEIHTNLFDGAGLVTVEKAKQWSEELNLDYIPASFQFRCIPCLKGKLYTMPVTEFAKEIGVSTITDIKGKKWDLFNDKIDCILTKSQFKFYDLYDSIETWKHCFEEEIHGYRRTFNISSYDEKFSELKKTTVMAYQPLQTSEYTDDEIEELCKPTVNGYMEACSSVEGFLKYRGIISEQDKDDDIDWSRFPSYYQALYYNHSLINDEFIQKKIKQDIKSGKERAYVGKIIVSGNYQTLTPDLYALMQHAFGLEVTGLLKGNEVYSNYWNHNLFETPWIDIIRSPHIANEHCPVQVVTSGIMEKWFKYQQTGIILSVFGNTIALKLNSADYDGDHVLTTDNRIICESAKRNIANTIHHIKIDNRESVKDMKKVDVGDINTVIECDYKGYKNNIGNVINPISVLWSMQ</sequence>
<dbReference type="AlphaFoldDB" id="A0A6L5XY42"/>
<name>A0A6L5XY42_9FIRM</name>
<dbReference type="Proteomes" id="UP000482209">
    <property type="component" value="Unassembled WGS sequence"/>
</dbReference>
<proteinExistence type="predicted"/>
<protein>
    <submittedName>
        <fullName evidence="1">Uncharacterized protein</fullName>
    </submittedName>
</protein>
<dbReference type="RefSeq" id="WP_154519117.1">
    <property type="nucleotide sequence ID" value="NZ_VUMT01000009.1"/>
</dbReference>